<comment type="caution">
    <text evidence="2">The sequence shown here is derived from an EMBL/GenBank/DDBJ whole genome shotgun (WGS) entry which is preliminary data.</text>
</comment>
<evidence type="ECO:0000313" key="2">
    <source>
        <dbReference type="EMBL" id="KAA4022582.1"/>
    </source>
</evidence>
<accession>A0A641RWH5</accession>
<protein>
    <recommendedName>
        <fullName evidence="1">Rhamnogalacturonan lyase family 11 C-terminal domain-containing protein</fullName>
    </recommendedName>
</protein>
<dbReference type="InterPro" id="IPR034641">
    <property type="entry name" value="RGL11"/>
</dbReference>
<name>A0A641RWH5_BACOV</name>
<sequence length="147" mass="16626">VSSTYPTGIGGGVLYNVAIYWSGQPTREMLDRACVVSYKENPDVNKTNKTRLVYFGTYGSNDGNHSTKYNPCYYGDFLGDYREEVIMGSSDMKSIYIFSTNHPTEFRLPHLMTDHNYDMSQAMQNMGYNQGTNLGYYVGAETLKKAE</sequence>
<dbReference type="PANTHER" id="PTHR43118:SF1">
    <property type="entry name" value="RHAMNOGALACTURONAN LYASE (EUROFUNG)"/>
    <property type="match status" value="1"/>
</dbReference>
<feature type="non-terminal residue" evidence="2">
    <location>
        <position position="1"/>
    </location>
</feature>
<gene>
    <name evidence="2" type="ORF">F3D60_26075</name>
</gene>
<dbReference type="PANTHER" id="PTHR43118">
    <property type="entry name" value="RHAMNOGALACTURONAN LYASE (EUROFUNG)"/>
    <property type="match status" value="1"/>
</dbReference>
<evidence type="ECO:0000259" key="1">
    <source>
        <dbReference type="Pfam" id="PF21348"/>
    </source>
</evidence>
<reference evidence="2" key="1">
    <citation type="journal article" date="2019" name="Nat. Med.">
        <title>A library of human gut bacterial isolates paired with longitudinal multiomics data enables mechanistic microbiome research.</title>
        <authorList>
            <person name="Poyet M."/>
            <person name="Groussin M."/>
            <person name="Gibbons S.M."/>
            <person name="Avila-Pacheco J."/>
            <person name="Jiang X."/>
            <person name="Kearney S.M."/>
            <person name="Perrotta A.R."/>
            <person name="Berdy B."/>
            <person name="Zhao S."/>
            <person name="Lieberman T.D."/>
            <person name="Swanson P.K."/>
            <person name="Smith M."/>
            <person name="Roesemann S."/>
            <person name="Alexander J.E."/>
            <person name="Rich S.A."/>
            <person name="Livny J."/>
            <person name="Vlamakis H."/>
            <person name="Clish C."/>
            <person name="Bullock K."/>
            <person name="Deik A."/>
            <person name="Scott J."/>
            <person name="Pierce K.A."/>
            <person name="Xavier R.J."/>
            <person name="Alm E.J."/>
        </authorList>
    </citation>
    <scope>NUCLEOTIDE SEQUENCE</scope>
    <source>
        <strain evidence="2">BIOML-A147</strain>
    </source>
</reference>
<dbReference type="EMBL" id="VWKO01000306">
    <property type="protein sequence ID" value="KAA4022582.1"/>
    <property type="molecule type" value="Genomic_DNA"/>
</dbReference>
<dbReference type="AlphaFoldDB" id="A0A641RWH5"/>
<organism evidence="2">
    <name type="scientific">Bacteroides ovatus</name>
    <dbReference type="NCBI Taxonomy" id="28116"/>
    <lineage>
        <taxon>Bacteria</taxon>
        <taxon>Pseudomonadati</taxon>
        <taxon>Bacteroidota</taxon>
        <taxon>Bacteroidia</taxon>
        <taxon>Bacteroidales</taxon>
        <taxon>Bacteroidaceae</taxon>
        <taxon>Bacteroides</taxon>
    </lineage>
</organism>
<feature type="domain" description="Rhamnogalacturonan lyase family 11 C-terminal" evidence="1">
    <location>
        <begin position="15"/>
        <end position="142"/>
    </location>
</feature>
<proteinExistence type="predicted"/>
<dbReference type="Pfam" id="PF21348">
    <property type="entry name" value="RGL11_C"/>
    <property type="match status" value="1"/>
</dbReference>
<dbReference type="InterPro" id="IPR049366">
    <property type="entry name" value="RGL11_C"/>
</dbReference>